<dbReference type="AlphaFoldDB" id="A0A059G3X8"/>
<proteinExistence type="predicted"/>
<accession>A0A059G3X8</accession>
<dbReference type="InterPro" id="IPR010982">
    <property type="entry name" value="Lambda_DNA-bd_dom_sf"/>
</dbReference>
<dbReference type="STRING" id="1280953.HOC_16081"/>
<evidence type="ECO:0000259" key="1">
    <source>
        <dbReference type="PROSITE" id="PS50943"/>
    </source>
</evidence>
<dbReference type="GO" id="GO:0003677">
    <property type="term" value="F:DNA binding"/>
    <property type="evidence" value="ECO:0007669"/>
    <property type="project" value="InterPro"/>
</dbReference>
<keyword evidence="3" id="KW-1185">Reference proteome</keyword>
<dbReference type="Pfam" id="PF13560">
    <property type="entry name" value="HTH_31"/>
    <property type="match status" value="1"/>
</dbReference>
<name>A0A059G3X8_9PROT</name>
<comment type="caution">
    <text evidence="2">The sequence shown here is derived from an EMBL/GenBank/DDBJ whole genome shotgun (WGS) entry which is preliminary data.</text>
</comment>
<dbReference type="eggNOG" id="COG1396">
    <property type="taxonomic scope" value="Bacteria"/>
</dbReference>
<gene>
    <name evidence="2" type="ORF">HOC_16081</name>
</gene>
<reference evidence="2 3" key="1">
    <citation type="journal article" date="2014" name="Antonie Van Leeuwenhoek">
        <title>Hyphomonas beringensis sp. nov. and Hyphomonas chukchiensis sp. nov., isolated from surface seawater of the Bering Sea and Chukchi Sea.</title>
        <authorList>
            <person name="Li C."/>
            <person name="Lai Q."/>
            <person name="Li G."/>
            <person name="Dong C."/>
            <person name="Wang J."/>
            <person name="Liao Y."/>
            <person name="Shao Z."/>
        </authorList>
    </citation>
    <scope>NUCLEOTIDE SEQUENCE [LARGE SCALE GENOMIC DNA]</scope>
    <source>
        <strain evidence="2 3">SCH89</strain>
    </source>
</reference>
<protein>
    <submittedName>
        <fullName evidence="2">Helix-turn-helix domain-containing protein</fullName>
    </submittedName>
</protein>
<dbReference type="RefSeq" id="WP_035540486.1">
    <property type="nucleotide sequence ID" value="NZ_ARYL01000031.1"/>
</dbReference>
<dbReference type="CDD" id="cd00093">
    <property type="entry name" value="HTH_XRE"/>
    <property type="match status" value="1"/>
</dbReference>
<dbReference type="Proteomes" id="UP000024942">
    <property type="component" value="Unassembled WGS sequence"/>
</dbReference>
<dbReference type="Gene3D" id="1.10.260.40">
    <property type="entry name" value="lambda repressor-like DNA-binding domains"/>
    <property type="match status" value="1"/>
</dbReference>
<dbReference type="InterPro" id="IPR001387">
    <property type="entry name" value="Cro/C1-type_HTH"/>
</dbReference>
<dbReference type="EMBL" id="ARYL01000031">
    <property type="protein sequence ID" value="KDA01280.1"/>
    <property type="molecule type" value="Genomic_DNA"/>
</dbReference>
<dbReference type="SMART" id="SM00530">
    <property type="entry name" value="HTH_XRE"/>
    <property type="match status" value="1"/>
</dbReference>
<evidence type="ECO:0000313" key="3">
    <source>
        <dbReference type="Proteomes" id="UP000024942"/>
    </source>
</evidence>
<organism evidence="2 3">
    <name type="scientific">Hyphomonas oceanitis SCH89</name>
    <dbReference type="NCBI Taxonomy" id="1280953"/>
    <lineage>
        <taxon>Bacteria</taxon>
        <taxon>Pseudomonadati</taxon>
        <taxon>Pseudomonadota</taxon>
        <taxon>Alphaproteobacteria</taxon>
        <taxon>Hyphomonadales</taxon>
        <taxon>Hyphomonadaceae</taxon>
        <taxon>Hyphomonas</taxon>
    </lineage>
</organism>
<evidence type="ECO:0000313" key="2">
    <source>
        <dbReference type="EMBL" id="KDA01280.1"/>
    </source>
</evidence>
<dbReference type="SUPFAM" id="SSF47413">
    <property type="entry name" value="lambda repressor-like DNA-binding domains"/>
    <property type="match status" value="1"/>
</dbReference>
<feature type="domain" description="HTH cro/C1-type" evidence="1">
    <location>
        <begin position="15"/>
        <end position="69"/>
    </location>
</feature>
<dbReference type="PROSITE" id="PS50943">
    <property type="entry name" value="HTH_CROC1"/>
    <property type="match status" value="1"/>
</dbReference>
<dbReference type="OrthoDB" id="9814751at2"/>
<sequence>MSKSRTEWESLGQRLKIAREYLDLSQDEAASAVGLPRSAISLIENGRRKVDAVELARFSDLYSQSIESLTGRSAPPVLPESVHALARAATELSDEDRQQLLSFAMFLQNKTPGEAEDG</sequence>